<evidence type="ECO:0000313" key="1">
    <source>
        <dbReference type="EMBL" id="GFN89509.1"/>
    </source>
</evidence>
<keyword evidence="2" id="KW-1185">Reference proteome</keyword>
<comment type="caution">
    <text evidence="1">The sequence shown here is derived from an EMBL/GenBank/DDBJ whole genome shotgun (WGS) entry which is preliminary data.</text>
</comment>
<organism evidence="1 2">
    <name type="scientific">Plakobranchus ocellatus</name>
    <dbReference type="NCBI Taxonomy" id="259542"/>
    <lineage>
        <taxon>Eukaryota</taxon>
        <taxon>Metazoa</taxon>
        <taxon>Spiralia</taxon>
        <taxon>Lophotrochozoa</taxon>
        <taxon>Mollusca</taxon>
        <taxon>Gastropoda</taxon>
        <taxon>Heterobranchia</taxon>
        <taxon>Euthyneura</taxon>
        <taxon>Panpulmonata</taxon>
        <taxon>Sacoglossa</taxon>
        <taxon>Placobranchoidea</taxon>
        <taxon>Plakobranchidae</taxon>
        <taxon>Plakobranchus</taxon>
    </lineage>
</organism>
<protein>
    <submittedName>
        <fullName evidence="1">Uncharacterized protein</fullName>
    </submittedName>
</protein>
<name>A0AAV3Z288_9GAST</name>
<proteinExistence type="predicted"/>
<dbReference type="EMBL" id="BLXT01001936">
    <property type="protein sequence ID" value="GFN89509.1"/>
    <property type="molecule type" value="Genomic_DNA"/>
</dbReference>
<accession>A0AAV3Z288</accession>
<evidence type="ECO:0000313" key="2">
    <source>
        <dbReference type="Proteomes" id="UP000735302"/>
    </source>
</evidence>
<gene>
    <name evidence="1" type="ORF">PoB_001601500</name>
</gene>
<dbReference type="Proteomes" id="UP000735302">
    <property type="component" value="Unassembled WGS sequence"/>
</dbReference>
<reference evidence="1 2" key="1">
    <citation type="journal article" date="2021" name="Elife">
        <title>Chloroplast acquisition without the gene transfer in kleptoplastic sea slugs, Plakobranchus ocellatus.</title>
        <authorList>
            <person name="Maeda T."/>
            <person name="Takahashi S."/>
            <person name="Yoshida T."/>
            <person name="Shimamura S."/>
            <person name="Takaki Y."/>
            <person name="Nagai Y."/>
            <person name="Toyoda A."/>
            <person name="Suzuki Y."/>
            <person name="Arimoto A."/>
            <person name="Ishii H."/>
            <person name="Satoh N."/>
            <person name="Nishiyama T."/>
            <person name="Hasebe M."/>
            <person name="Maruyama T."/>
            <person name="Minagawa J."/>
            <person name="Obokata J."/>
            <person name="Shigenobu S."/>
        </authorList>
    </citation>
    <scope>NUCLEOTIDE SEQUENCE [LARGE SCALE GENOMIC DNA]</scope>
</reference>
<sequence>MQTFSLTIRTAVAVQAIDKDQQINKDHCVAIKITSKINAVGYDIPFHHFPTKIFLASPPLDLQGPFCRGFEPRHPRPGPTEGLKKPEITLLWTGYIQKTSFG</sequence>
<dbReference type="AlphaFoldDB" id="A0AAV3Z288"/>